<reference evidence="2 3" key="1">
    <citation type="submission" date="2016-02" db="EMBL/GenBank/DDBJ databases">
        <title>Genome sequence of Tissierella creatinophila DSM 6911.</title>
        <authorList>
            <person name="Poehlein A."/>
            <person name="Daniel R."/>
        </authorList>
    </citation>
    <scope>NUCLEOTIDE SEQUENCE [LARGE SCALE GENOMIC DNA]</scope>
    <source>
        <strain evidence="2 3">DSM 6911</strain>
    </source>
</reference>
<dbReference type="EMBL" id="LTDM01000025">
    <property type="protein sequence ID" value="OLS02493.1"/>
    <property type="molecule type" value="Genomic_DNA"/>
</dbReference>
<evidence type="ECO:0000256" key="1">
    <source>
        <dbReference type="SAM" id="Coils"/>
    </source>
</evidence>
<gene>
    <name evidence="2" type="ORF">TICRE_15310</name>
</gene>
<dbReference type="AlphaFoldDB" id="A0A1U7M5A5"/>
<name>A0A1U7M5A5_TISCR</name>
<comment type="caution">
    <text evidence="2">The sequence shown here is derived from an EMBL/GenBank/DDBJ whole genome shotgun (WGS) entry which is preliminary data.</text>
</comment>
<protein>
    <submittedName>
        <fullName evidence="2">Uncharacterized protein</fullName>
    </submittedName>
</protein>
<evidence type="ECO:0000313" key="3">
    <source>
        <dbReference type="Proteomes" id="UP000186112"/>
    </source>
</evidence>
<keyword evidence="1" id="KW-0175">Coiled coil</keyword>
<dbReference type="OrthoDB" id="2087717at2"/>
<dbReference type="Proteomes" id="UP000186112">
    <property type="component" value="Unassembled WGS sequence"/>
</dbReference>
<sequence>MDFDLKGDKNMKTILSELKEIEAKVSALINRLESENTSITTTVGEVRKIAILEEIYRKGGTVTPKEISNFARKYGKSPSSTAGYYSGNKPSLAVSSERQARVLTESGKLAVEETRDKWGADWLDRIPLDIVGNEYTPEAKLSF</sequence>
<proteinExistence type="predicted"/>
<dbReference type="RefSeq" id="WP_143583100.1">
    <property type="nucleotide sequence ID" value="NZ_LTDM01000025.1"/>
</dbReference>
<accession>A0A1U7M5A5</accession>
<feature type="coiled-coil region" evidence="1">
    <location>
        <begin position="11"/>
        <end position="38"/>
    </location>
</feature>
<organism evidence="2 3">
    <name type="scientific">Tissierella creatinophila DSM 6911</name>
    <dbReference type="NCBI Taxonomy" id="1123403"/>
    <lineage>
        <taxon>Bacteria</taxon>
        <taxon>Bacillati</taxon>
        <taxon>Bacillota</taxon>
        <taxon>Tissierellia</taxon>
        <taxon>Tissierellales</taxon>
        <taxon>Tissierellaceae</taxon>
        <taxon>Tissierella</taxon>
    </lineage>
</organism>
<keyword evidence="3" id="KW-1185">Reference proteome</keyword>
<evidence type="ECO:0000313" key="2">
    <source>
        <dbReference type="EMBL" id="OLS02493.1"/>
    </source>
</evidence>